<feature type="region of interest" description="Disordered" evidence="1">
    <location>
        <begin position="156"/>
        <end position="193"/>
    </location>
</feature>
<feature type="compositionally biased region" description="Basic and acidic residues" evidence="1">
    <location>
        <begin position="162"/>
        <end position="171"/>
    </location>
</feature>
<name>S8FYS7_FOMSC</name>
<protein>
    <submittedName>
        <fullName evidence="2">Uncharacterized protein</fullName>
    </submittedName>
</protein>
<reference evidence="2 3" key="1">
    <citation type="journal article" date="2012" name="Science">
        <title>The Paleozoic origin of enzymatic lignin decomposition reconstructed from 31 fungal genomes.</title>
        <authorList>
            <person name="Floudas D."/>
            <person name="Binder M."/>
            <person name="Riley R."/>
            <person name="Barry K."/>
            <person name="Blanchette R.A."/>
            <person name="Henrissat B."/>
            <person name="Martinez A.T."/>
            <person name="Otillar R."/>
            <person name="Spatafora J.W."/>
            <person name="Yadav J.S."/>
            <person name="Aerts A."/>
            <person name="Benoit I."/>
            <person name="Boyd A."/>
            <person name="Carlson A."/>
            <person name="Copeland A."/>
            <person name="Coutinho P.M."/>
            <person name="de Vries R.P."/>
            <person name="Ferreira P."/>
            <person name="Findley K."/>
            <person name="Foster B."/>
            <person name="Gaskell J."/>
            <person name="Glotzer D."/>
            <person name="Gorecki P."/>
            <person name="Heitman J."/>
            <person name="Hesse C."/>
            <person name="Hori C."/>
            <person name="Igarashi K."/>
            <person name="Jurgens J.A."/>
            <person name="Kallen N."/>
            <person name="Kersten P."/>
            <person name="Kohler A."/>
            <person name="Kuees U."/>
            <person name="Kumar T.K.A."/>
            <person name="Kuo A."/>
            <person name="LaButti K."/>
            <person name="Larrondo L.F."/>
            <person name="Lindquist E."/>
            <person name="Ling A."/>
            <person name="Lombard V."/>
            <person name="Lucas S."/>
            <person name="Lundell T."/>
            <person name="Martin R."/>
            <person name="McLaughlin D.J."/>
            <person name="Morgenstern I."/>
            <person name="Morin E."/>
            <person name="Murat C."/>
            <person name="Nagy L.G."/>
            <person name="Nolan M."/>
            <person name="Ohm R.A."/>
            <person name="Patyshakuliyeva A."/>
            <person name="Rokas A."/>
            <person name="Ruiz-Duenas F.J."/>
            <person name="Sabat G."/>
            <person name="Salamov A."/>
            <person name="Samejima M."/>
            <person name="Schmutz J."/>
            <person name="Slot J.C."/>
            <person name="St John F."/>
            <person name="Stenlid J."/>
            <person name="Sun H."/>
            <person name="Sun S."/>
            <person name="Syed K."/>
            <person name="Tsang A."/>
            <person name="Wiebenga A."/>
            <person name="Young D."/>
            <person name="Pisabarro A."/>
            <person name="Eastwood D.C."/>
            <person name="Martin F."/>
            <person name="Cullen D."/>
            <person name="Grigoriev I.V."/>
            <person name="Hibbett D.S."/>
        </authorList>
    </citation>
    <scope>NUCLEOTIDE SEQUENCE</scope>
    <source>
        <strain evidence="3">FP-58527</strain>
    </source>
</reference>
<dbReference type="STRING" id="743788.S8FYS7"/>
<dbReference type="Proteomes" id="UP000015241">
    <property type="component" value="Unassembled WGS sequence"/>
</dbReference>
<evidence type="ECO:0000256" key="1">
    <source>
        <dbReference type="SAM" id="MobiDB-lite"/>
    </source>
</evidence>
<dbReference type="HOGENOM" id="CLU_562630_0_0_1"/>
<keyword evidence="3" id="KW-1185">Reference proteome</keyword>
<sequence length="485" mass="53737">MSATPDALFFLELNVTYRLSRTQEYSARTIRALIRELAARWRLSDEQIRAFAKCDQLTLNQAKFNAFADDLTDDLVHVAYWKRTCIVEVDTLDDWNAVAAESAKYNEVHAKKEEEVDDANLLLGSRQLTAIDVDGGTSSPPVHWWRSDDECGVLESDSSEFEGNRGERRALSDTISDAISPAPDAHGPRPRVPLELPRHKRRLEIVSATDTRAAPARRSDEVATASDLAPQSPGYIYPPWLERVDTRPNIIMPSASAGEARPPWTREPMQTNWSPTARTVSNAFLISPPNTPSSKDQFEVQIPAEDTQQTRSQATTNPAPSSAFYVARPFHEFHQGYNTRLLQSVGVDIWSPASSATVDHSATARTEEVAPTTPTELKFSEGRQHLWTSWTTHPSVRPSPSANSGRSCTPVDKSQPIDPAVIDYLRSLGLSPDKYASKLRCVGLDSGNRKDKLEEDLQRLTGVTVVEAMALVSGLRKDTGRLGAY</sequence>
<dbReference type="OrthoDB" id="10537704at2759"/>
<dbReference type="InParanoid" id="S8FYS7"/>
<gene>
    <name evidence="2" type="ORF">FOMPIDRAFT_1046916</name>
</gene>
<feature type="region of interest" description="Disordered" evidence="1">
    <location>
        <begin position="357"/>
        <end position="378"/>
    </location>
</feature>
<dbReference type="EMBL" id="KE504130">
    <property type="protein sequence ID" value="EPT03365.1"/>
    <property type="molecule type" value="Genomic_DNA"/>
</dbReference>
<organism evidence="2 3">
    <name type="scientific">Fomitopsis schrenkii</name>
    <name type="common">Brown rot fungus</name>
    <dbReference type="NCBI Taxonomy" id="2126942"/>
    <lineage>
        <taxon>Eukaryota</taxon>
        <taxon>Fungi</taxon>
        <taxon>Dikarya</taxon>
        <taxon>Basidiomycota</taxon>
        <taxon>Agaricomycotina</taxon>
        <taxon>Agaricomycetes</taxon>
        <taxon>Polyporales</taxon>
        <taxon>Fomitopsis</taxon>
    </lineage>
</organism>
<accession>S8FYS7</accession>
<evidence type="ECO:0000313" key="2">
    <source>
        <dbReference type="EMBL" id="EPT03365.1"/>
    </source>
</evidence>
<feature type="compositionally biased region" description="Polar residues" evidence="1">
    <location>
        <begin position="391"/>
        <end position="407"/>
    </location>
</feature>
<proteinExistence type="predicted"/>
<evidence type="ECO:0000313" key="3">
    <source>
        <dbReference type="Proteomes" id="UP000015241"/>
    </source>
</evidence>
<feature type="region of interest" description="Disordered" evidence="1">
    <location>
        <begin position="391"/>
        <end position="414"/>
    </location>
</feature>
<dbReference type="AlphaFoldDB" id="S8FYS7"/>